<dbReference type="KEGG" id="azq:G3580_09010"/>
<keyword evidence="3" id="KW-1185">Reference proteome</keyword>
<dbReference type="AlphaFoldDB" id="A0A6C1B2A0"/>
<dbReference type="EMBL" id="CP048836">
    <property type="protein sequence ID" value="QID17771.1"/>
    <property type="molecule type" value="Genomic_DNA"/>
</dbReference>
<organism evidence="2 3">
    <name type="scientific">Nitrogeniibacter mangrovi</name>
    <dbReference type="NCBI Taxonomy" id="2016596"/>
    <lineage>
        <taxon>Bacteria</taxon>
        <taxon>Pseudomonadati</taxon>
        <taxon>Pseudomonadota</taxon>
        <taxon>Betaproteobacteria</taxon>
        <taxon>Rhodocyclales</taxon>
        <taxon>Zoogloeaceae</taxon>
        <taxon>Nitrogeniibacter</taxon>
    </lineage>
</organism>
<reference evidence="2 3" key="1">
    <citation type="submission" date="2020-02" db="EMBL/GenBank/DDBJ databases">
        <title>Nitrogenibacter mangrovi gen. nov., sp. nov. isolated from mangrove sediment, a denitrifying betaproteobacterium.</title>
        <authorList>
            <person name="Liao H."/>
            <person name="Tian Y."/>
        </authorList>
    </citation>
    <scope>NUCLEOTIDE SEQUENCE [LARGE SCALE GENOMIC DNA]</scope>
    <source>
        <strain evidence="2 3">M9-3-2</strain>
    </source>
</reference>
<keyword evidence="1" id="KW-0472">Membrane</keyword>
<proteinExistence type="predicted"/>
<keyword evidence="1" id="KW-1133">Transmembrane helix</keyword>
<evidence type="ECO:0000313" key="3">
    <source>
        <dbReference type="Proteomes" id="UP000501991"/>
    </source>
</evidence>
<feature type="transmembrane region" description="Helical" evidence="1">
    <location>
        <begin position="7"/>
        <end position="28"/>
    </location>
</feature>
<dbReference type="Proteomes" id="UP000501991">
    <property type="component" value="Chromosome"/>
</dbReference>
<evidence type="ECO:0000256" key="1">
    <source>
        <dbReference type="SAM" id="Phobius"/>
    </source>
</evidence>
<keyword evidence="1" id="KW-0812">Transmembrane</keyword>
<sequence>MKHKQAGLSLIGLLIVAVLLAFVFLIGMRTVPVVTEYFAVKKIIHAIAASNPSMDETTADIRRDFDKRASAEYVDSVTGQDLAVYKHGGQFEIGIEYSRKIPIVANVSLLLEFQTDAKSNGGR</sequence>
<dbReference type="RefSeq" id="WP_173764933.1">
    <property type="nucleotide sequence ID" value="NZ_CP048836.1"/>
</dbReference>
<name>A0A6C1B2A0_9RHOO</name>
<dbReference type="InterPro" id="IPR032314">
    <property type="entry name" value="DUF4845"/>
</dbReference>
<accession>A0A6C1B2A0</accession>
<dbReference type="Pfam" id="PF16137">
    <property type="entry name" value="DUF4845"/>
    <property type="match status" value="1"/>
</dbReference>
<gene>
    <name evidence="2" type="ORF">G3580_09010</name>
</gene>
<evidence type="ECO:0000313" key="2">
    <source>
        <dbReference type="EMBL" id="QID17771.1"/>
    </source>
</evidence>
<protein>
    <submittedName>
        <fullName evidence="2">DUF4845 domain-containing protein</fullName>
    </submittedName>
</protein>